<dbReference type="InterPro" id="IPR007130">
    <property type="entry name" value="DAGAT"/>
</dbReference>
<evidence type="ECO:0000256" key="7">
    <source>
        <dbReference type="ARBA" id="ARBA00022989"/>
    </source>
</evidence>
<dbReference type="OrthoDB" id="264532at2759"/>
<keyword evidence="6 11" id="KW-0256">Endoplasmic reticulum</keyword>
<dbReference type="EMBL" id="AFYH01197942">
    <property type="status" value="NOT_ANNOTATED_CDS"/>
    <property type="molecule type" value="Genomic_DNA"/>
</dbReference>
<dbReference type="GO" id="GO:0019432">
    <property type="term" value="P:triglyceride biosynthetic process"/>
    <property type="evidence" value="ECO:0007669"/>
    <property type="project" value="TreeGrafter"/>
</dbReference>
<dbReference type="GO" id="GO:0046339">
    <property type="term" value="P:diacylglycerol metabolic process"/>
    <property type="evidence" value="ECO:0007669"/>
    <property type="project" value="TreeGrafter"/>
</dbReference>
<keyword evidence="9 11" id="KW-0472">Membrane</keyword>
<evidence type="ECO:0000256" key="6">
    <source>
        <dbReference type="ARBA" id="ARBA00022824"/>
    </source>
</evidence>
<dbReference type="Ensembl" id="ENSLACT00000026688.1">
    <property type="protein sequence ID" value="ENSLACP00000023222.1"/>
    <property type="gene ID" value="ENSLACG00000022434.1"/>
</dbReference>
<dbReference type="OMA" id="FYCCVFY"/>
<evidence type="ECO:0000313" key="12">
    <source>
        <dbReference type="Ensembl" id="ENSLACP00000023222.1"/>
    </source>
</evidence>
<keyword evidence="5 11" id="KW-0812">Transmembrane</keyword>
<name>M3XKG6_LATCH</name>
<evidence type="ECO:0000256" key="2">
    <source>
        <dbReference type="ARBA" id="ARBA00005420"/>
    </source>
</evidence>
<evidence type="ECO:0000256" key="1">
    <source>
        <dbReference type="ARBA" id="ARBA00004477"/>
    </source>
</evidence>
<proteinExistence type="inferred from homology"/>
<organism evidence="12 13">
    <name type="scientific">Latimeria chalumnae</name>
    <name type="common">Coelacanth</name>
    <dbReference type="NCBI Taxonomy" id="7897"/>
    <lineage>
        <taxon>Eukaryota</taxon>
        <taxon>Metazoa</taxon>
        <taxon>Chordata</taxon>
        <taxon>Craniata</taxon>
        <taxon>Vertebrata</taxon>
        <taxon>Euteleostomi</taxon>
        <taxon>Coelacanthiformes</taxon>
        <taxon>Coelacanthidae</taxon>
        <taxon>Latimeria</taxon>
    </lineage>
</organism>
<dbReference type="Proteomes" id="UP000008672">
    <property type="component" value="Unassembled WGS sequence"/>
</dbReference>
<evidence type="ECO:0000256" key="9">
    <source>
        <dbReference type="ARBA" id="ARBA00023136"/>
    </source>
</evidence>
<reference evidence="13" key="1">
    <citation type="submission" date="2011-08" db="EMBL/GenBank/DDBJ databases">
        <title>The draft genome of Latimeria chalumnae.</title>
        <authorList>
            <person name="Di Palma F."/>
            <person name="Alfoldi J."/>
            <person name="Johnson J."/>
            <person name="Berlin A."/>
            <person name="Gnerre S."/>
            <person name="Jaffe D."/>
            <person name="MacCallum I."/>
            <person name="Young S."/>
            <person name="Walker B.J."/>
            <person name="Lander E."/>
            <person name="Lindblad-Toh K."/>
        </authorList>
    </citation>
    <scope>NUCLEOTIDE SEQUENCE [LARGE SCALE GENOMIC DNA]</scope>
    <source>
        <strain evidence="13">Wild caught</strain>
    </source>
</reference>
<comment type="similarity">
    <text evidence="2 11">Belongs to the diacylglycerol acyltransferase family.</text>
</comment>
<gene>
    <name evidence="12" type="primary">LOC102360601</name>
</gene>
<dbReference type="GO" id="GO:0005789">
    <property type="term" value="C:endoplasmic reticulum membrane"/>
    <property type="evidence" value="ECO:0007669"/>
    <property type="project" value="UniProtKB-SubCell"/>
</dbReference>
<dbReference type="CDD" id="cd07987">
    <property type="entry name" value="LPLAT_MGAT-like"/>
    <property type="match status" value="1"/>
</dbReference>
<dbReference type="EC" id="2.3.1.-" evidence="11"/>
<evidence type="ECO:0000256" key="11">
    <source>
        <dbReference type="RuleBase" id="RU367023"/>
    </source>
</evidence>
<sequence>MELSENRCCRLGFAEKRRRALQVFSVLQWILTFLFMGLCCAILTGYLFFTSLWPLPALYSLWWISDWNTPERGGRRSDWVRKWMVWKHFRDYFPIKLIKTAELVSSENYLLGYHPHGIMSIGAFCNFGTEATGFSKTFPGIKPFLTTLSGNFLLPICRDYIMATGVCSVNTSSINYLLSQNGTGNAVVIVVGGATEALFCTQGKHIVALKERKGFIKVAIRNGSALVPVYSFGEGELFNQTLFDEDGWIRTLQRMVKKFVGIAPCLFHGRSIFSDTSSGIMPFSRPVNTVVGKPINVVKNENPSGQEIEKYHMLYIHSLLELFNNYKVKFGLSPTDELIIV</sequence>
<comment type="subcellular location">
    <subcellularLocation>
        <location evidence="1 11">Endoplasmic reticulum membrane</location>
        <topology evidence="1 11">Multi-pass membrane protein</topology>
    </subcellularLocation>
</comment>
<keyword evidence="10" id="KW-0012">Acyltransferase</keyword>
<dbReference type="PANTHER" id="PTHR12317">
    <property type="entry name" value="DIACYLGLYCEROL O-ACYLTRANSFERASE"/>
    <property type="match status" value="1"/>
</dbReference>
<feature type="transmembrane region" description="Helical" evidence="11">
    <location>
        <begin position="26"/>
        <end position="49"/>
    </location>
</feature>
<keyword evidence="3" id="KW-0444">Lipid biosynthesis</keyword>
<dbReference type="HOGENOM" id="CLU_023995_0_1_1"/>
<evidence type="ECO:0000313" key="13">
    <source>
        <dbReference type="Proteomes" id="UP000008672"/>
    </source>
</evidence>
<dbReference type="InParanoid" id="M3XKG6"/>
<comment type="caution">
    <text evidence="11">Lacks conserved residue(s) required for the propagation of feature annotation.</text>
</comment>
<dbReference type="Pfam" id="PF03982">
    <property type="entry name" value="DAGAT"/>
    <property type="match status" value="1"/>
</dbReference>
<evidence type="ECO:0000256" key="5">
    <source>
        <dbReference type="ARBA" id="ARBA00022692"/>
    </source>
</evidence>
<evidence type="ECO:0000256" key="4">
    <source>
        <dbReference type="ARBA" id="ARBA00022679"/>
    </source>
</evidence>
<reference evidence="12" key="3">
    <citation type="submission" date="2025-09" db="UniProtKB">
        <authorList>
            <consortium name="Ensembl"/>
        </authorList>
    </citation>
    <scope>IDENTIFICATION</scope>
</reference>
<dbReference type="KEGG" id="lcm:102360601"/>
<accession>M3XKG6</accession>
<reference evidence="12" key="2">
    <citation type="submission" date="2025-08" db="UniProtKB">
        <authorList>
            <consortium name="Ensembl"/>
        </authorList>
    </citation>
    <scope>IDENTIFICATION</scope>
</reference>
<dbReference type="GO" id="GO:0004144">
    <property type="term" value="F:diacylglycerol O-acyltransferase activity"/>
    <property type="evidence" value="ECO:0007669"/>
    <property type="project" value="TreeGrafter"/>
</dbReference>
<dbReference type="eggNOG" id="KOG0831">
    <property type="taxonomic scope" value="Eukaryota"/>
</dbReference>
<protein>
    <recommendedName>
        <fullName evidence="11">Acyltransferase</fullName>
        <ecNumber evidence="11">2.3.1.-</ecNumber>
    </recommendedName>
</protein>
<dbReference type="GeneTree" id="ENSGT01030000234582"/>
<evidence type="ECO:0000256" key="3">
    <source>
        <dbReference type="ARBA" id="ARBA00022516"/>
    </source>
</evidence>
<keyword evidence="8" id="KW-0443">Lipid metabolism</keyword>
<dbReference type="PANTHER" id="PTHR12317:SF80">
    <property type="entry name" value="ACYLTRANSFERASE"/>
    <property type="match status" value="1"/>
</dbReference>
<keyword evidence="13" id="KW-1185">Reference proteome</keyword>
<dbReference type="STRING" id="7897.ENSLACP00000023222"/>
<evidence type="ECO:0000256" key="10">
    <source>
        <dbReference type="ARBA" id="ARBA00023315"/>
    </source>
</evidence>
<keyword evidence="4 11" id="KW-0808">Transferase</keyword>
<dbReference type="AlphaFoldDB" id="M3XKG6"/>
<keyword evidence="7 11" id="KW-1133">Transmembrane helix</keyword>
<evidence type="ECO:0000256" key="8">
    <source>
        <dbReference type="ARBA" id="ARBA00023098"/>
    </source>
</evidence>